<protein>
    <submittedName>
        <fullName evidence="2">Uncharacterized protein</fullName>
    </submittedName>
</protein>
<dbReference type="OMA" id="WENGINT"/>
<dbReference type="RefSeq" id="XP_003672379.1">
    <property type="nucleotide sequence ID" value="XM_003672331.1"/>
</dbReference>
<dbReference type="Pfam" id="PF12722">
    <property type="entry name" value="Hid1"/>
    <property type="match status" value="2"/>
</dbReference>
<organism evidence="2 3">
    <name type="scientific">Naumovozyma dairenensis (strain ATCC 10597 / BCRC 20456 / CBS 421 / NBRC 0211 / NRRL Y-12639)</name>
    <name type="common">Saccharomyces dairenensis</name>
    <dbReference type="NCBI Taxonomy" id="1071378"/>
    <lineage>
        <taxon>Eukaryota</taxon>
        <taxon>Fungi</taxon>
        <taxon>Dikarya</taxon>
        <taxon>Ascomycota</taxon>
        <taxon>Saccharomycotina</taxon>
        <taxon>Saccharomycetes</taxon>
        <taxon>Saccharomycetales</taxon>
        <taxon>Saccharomycetaceae</taxon>
        <taxon>Naumovozyma</taxon>
    </lineage>
</organism>
<dbReference type="Proteomes" id="UP000000689">
    <property type="component" value="Chromosome 10"/>
</dbReference>
<dbReference type="EMBL" id="HE580276">
    <property type="protein sequence ID" value="CCD27136.1"/>
    <property type="molecule type" value="Genomic_DNA"/>
</dbReference>
<dbReference type="GO" id="GO:0016020">
    <property type="term" value="C:membrane"/>
    <property type="evidence" value="ECO:0007669"/>
    <property type="project" value="TreeGrafter"/>
</dbReference>
<feature type="compositionally biased region" description="Acidic residues" evidence="1">
    <location>
        <begin position="967"/>
        <end position="981"/>
    </location>
</feature>
<dbReference type="KEGG" id="ndi:NDAI_0J02440"/>
<dbReference type="eggNOG" id="KOG2226">
    <property type="taxonomic scope" value="Eukaryota"/>
</dbReference>
<dbReference type="GO" id="GO:0000138">
    <property type="term" value="C:Golgi trans cisterna"/>
    <property type="evidence" value="ECO:0007669"/>
    <property type="project" value="TreeGrafter"/>
</dbReference>
<feature type="compositionally biased region" description="Low complexity" evidence="1">
    <location>
        <begin position="1280"/>
        <end position="1290"/>
    </location>
</feature>
<feature type="region of interest" description="Disordered" evidence="1">
    <location>
        <begin position="1196"/>
        <end position="1216"/>
    </location>
</feature>
<feature type="compositionally biased region" description="Polar residues" evidence="1">
    <location>
        <begin position="31"/>
        <end position="41"/>
    </location>
</feature>
<gene>
    <name evidence="2" type="primary">NDAI0J02440</name>
    <name evidence="2" type="ordered locus">NDAI_0J02440</name>
</gene>
<sequence>MGNSESKIDALYKQHLIKLARPDIDPDANKTRGQPTPTISGESIDEKVPATNDMDGPVTIPLFNREMESIGMDFLISFYNGEIHDMDIINSTPIFNGFYEDFINAAQTLSAETFNSLISSNELRKIFKINPQNFINLLRFAILKIILITNYLSLISLPGNNSNNINRISSASSNSSAQSSFMESTSGSSTNEVSLKLNHLLISIRILTKLFPIYLETTGNKKKISIDFWKPDSIQAIFGIDSINIGPEELALNSLGESLLTSCVKLCFIQGFTIPLQSNVKTMTTSNKNNKPGKFSLIMWENGIETVDIGYSPNNQSPKLDSNRLQIISLLLTLCSKDLYQQPTSASSSSSSSSSNNEFLLHFSSLPSTSATSIPSNSMNNLMTYFTSSLVNTVCQYCLNYNLHYMNPYKENTNLNYKLSNNQNLSILKSSLIQSSVQLLNLLLLSNPNVSITTNTIKNHLSNLKRERDLKLLLSAFVKIFKYPIDQMIEVESNPFSFSNDSSSSKINNYDPSLKNNLNINNKPSNTNNNITMTSNNFNAHNDTNTSTTNNSNNNNTSGETNASLPRIPKLSFQMIVFIINLMNANKLFRNYFMDKFANKFIIFAIYFLKFYPMGPSSNPKISTFLQISIELSLSLSSKHLVQRKLLNSFTINYYTNKLPNSFKISNVSNINNLSYRDFAITQLSNILVNDIRSNSPTIHLKPYCYELIYNLLPINQTVFNVQKNEPDDMTPLSSNNQNYYNLNYIASISLLHLLSKSSNKQYLSSFSPSKFSVNNKFNNSIQQWQQKNESENGISPSLPRQYYYASPSFKLDILSILLRSILTYIVTCFRNSKNLIFVLARHHGVLLQLRDSILTISKLIDSENLNLNNFIQFNSSKIINNNLSPQQQQQQQQQQQRMISTNNINNSNNNKLTNNANNDTINNNNNIPLPSNEANLPPFLVAKLNKTLSKRQNNENNNDNDHAEYSDSDEYDDDDNDDDNGGVANNNGRMSMNNGKRVSSKSNNANNVDKKDSDHENKNIQIHEYFKFDNDLELFNLLSTRPNWPSGINSKINGKISNRVSFLDSWSGTESLNVLIKILKLFLTKYPNITTVTTNDYYTLTNKFDDFEDEFLKIITPMLPIPLKDELRQKNREDNHNTNSKLLNPLLLKLNSPTIKNWIYLQCWIDIFNSHSAPYLKPNPNSMIDFNSIIGKAPSTSSLNSQSNSNSASTEVLRPTSLSKTNSAFTIGLGINNNHSADCNDNIVTSKRRESSTSQTRMSQTNMSSSNFPPPPTALERWTSNTSNLSRTTSNGSSIMNYFSQSQQQLSFQEPIMEFQSPLDSSVMIMGNIGSSSPSLNSNKPSSSSFFRFSWSSITKSEQDDTNDAVTNNSEYSPNVNGYKQQHQSSTFVLDQGIINSNIWTSTNIKLFKVTKDYKEEFSFLDMTSSLLKKFRFNNSNEVEMGSNNNINNNTRKSSHSSIFLPKTFV</sequence>
<proteinExistence type="predicted"/>
<feature type="region of interest" description="Disordered" evidence="1">
    <location>
        <begin position="23"/>
        <end position="50"/>
    </location>
</feature>
<feature type="region of interest" description="Disordered" evidence="1">
    <location>
        <begin position="515"/>
        <end position="563"/>
    </location>
</feature>
<dbReference type="PANTHER" id="PTHR21575:SF12">
    <property type="entry name" value="PROTEIN HID1"/>
    <property type="match status" value="1"/>
</dbReference>
<feature type="region of interest" description="Disordered" evidence="1">
    <location>
        <begin position="1247"/>
        <end position="1290"/>
    </location>
</feature>
<reference evidence="2 3" key="1">
    <citation type="journal article" date="2011" name="Proc. Natl. Acad. Sci. U.S.A.">
        <title>Evolutionary erosion of yeast sex chromosomes by mating-type switching accidents.</title>
        <authorList>
            <person name="Gordon J.L."/>
            <person name="Armisen D."/>
            <person name="Proux-Wera E."/>
            <person name="Oheigeartaigh S.S."/>
            <person name="Byrne K.P."/>
            <person name="Wolfe K.H."/>
        </authorList>
    </citation>
    <scope>NUCLEOTIDE SEQUENCE [LARGE SCALE GENOMIC DNA]</scope>
    <source>
        <strain evidence="3">ATCC 10597 / BCRC 20456 / CBS 421 / NBRC 0211 / NRRL Y-12639</strain>
    </source>
</reference>
<evidence type="ECO:0000313" key="2">
    <source>
        <dbReference type="EMBL" id="CCD27136.1"/>
    </source>
</evidence>
<dbReference type="HOGENOM" id="CLU_003989_0_0_1"/>
<feature type="region of interest" description="Disordered" evidence="1">
    <location>
        <begin position="1359"/>
        <end position="1379"/>
    </location>
</feature>
<feature type="region of interest" description="Disordered" evidence="1">
    <location>
        <begin position="885"/>
        <end position="935"/>
    </location>
</feature>
<dbReference type="InterPro" id="IPR026705">
    <property type="entry name" value="Hid-1/Ecm30"/>
</dbReference>
<name>G0WH58_NAUDC</name>
<evidence type="ECO:0000256" key="1">
    <source>
        <dbReference type="SAM" id="MobiDB-lite"/>
    </source>
</evidence>
<feature type="compositionally biased region" description="Low complexity" evidence="1">
    <location>
        <begin position="515"/>
        <end position="562"/>
    </location>
</feature>
<dbReference type="PANTHER" id="PTHR21575">
    <property type="entry name" value="PROTEIN HID1"/>
    <property type="match status" value="1"/>
</dbReference>
<feature type="region of interest" description="Disordered" evidence="1">
    <location>
        <begin position="951"/>
        <end position="1017"/>
    </location>
</feature>
<evidence type="ECO:0000313" key="3">
    <source>
        <dbReference type="Proteomes" id="UP000000689"/>
    </source>
</evidence>
<feature type="compositionally biased region" description="Low complexity" evidence="1">
    <location>
        <begin position="887"/>
        <end position="935"/>
    </location>
</feature>
<feature type="compositionally biased region" description="Low complexity" evidence="1">
    <location>
        <begin position="1196"/>
        <end position="1210"/>
    </location>
</feature>
<keyword evidence="3" id="KW-1185">Reference proteome</keyword>
<dbReference type="OrthoDB" id="432953at2759"/>
<dbReference type="STRING" id="1071378.G0WH58"/>
<feature type="compositionally biased region" description="Polar residues" evidence="1">
    <location>
        <begin position="1365"/>
        <end position="1379"/>
    </location>
</feature>
<feature type="compositionally biased region" description="Polar residues" evidence="1">
    <location>
        <begin position="1253"/>
        <end position="1268"/>
    </location>
</feature>
<dbReference type="GeneID" id="11494473"/>
<accession>G0WH58</accession>
<feature type="compositionally biased region" description="Polar residues" evidence="1">
    <location>
        <begin position="984"/>
        <end position="1008"/>
    </location>
</feature>
<dbReference type="GO" id="GO:0005797">
    <property type="term" value="C:Golgi medial cisterna"/>
    <property type="evidence" value="ECO:0007669"/>
    <property type="project" value="TreeGrafter"/>
</dbReference>